<comment type="similarity">
    <text evidence="4">Belongs to the GPI family.</text>
</comment>
<dbReference type="GO" id="GO:0048029">
    <property type="term" value="F:monosaccharide binding"/>
    <property type="evidence" value="ECO:0007669"/>
    <property type="project" value="TreeGrafter"/>
</dbReference>
<dbReference type="PRINTS" id="PR00662">
    <property type="entry name" value="G6PISOMERASE"/>
</dbReference>
<dbReference type="PANTHER" id="PTHR11469:SF1">
    <property type="entry name" value="GLUCOSE-6-PHOSPHATE ISOMERASE"/>
    <property type="match status" value="1"/>
</dbReference>
<dbReference type="PANTHER" id="PTHR11469">
    <property type="entry name" value="GLUCOSE-6-PHOSPHATE ISOMERASE"/>
    <property type="match status" value="1"/>
</dbReference>
<sequence>MASLGFKASGAAQVAVENNVSHMVADQVASKIAAKDATLWGPEAESEASIRLGWVDLFEASRALVPLIAQTRDELAAQGVDRIVLAGMGGSSLAPEVITKTAGVTLHVLDSTDPDMVSSVLSQDLEKTALVVSSKSGSTVETDSQRRVFEKNFKDAGIDPAERIIVVTDPGSPLEASAREAGFRVFVADPTVGGRYSALTAFGLVPSGLAGVDLDTLLNEAEQASSSFGEDSESNVALQLGAALGGTRPLRDKLIFVDEGSGIVGFADWAEQLIAESTGKEGTGLLPVVVNATDPESLQPQADFLEIRLVANVDDHEAANEAAAAVEVSGSLGAQLVLWEYATVIAGYLLDINPFDQPDVESAKIATRGLLDAQPGPEQPLFTDGGIEVRATKGLLPEGAATVTDAVNALLGELSMSGYLAVQAYADRLHMTDLEKIRPELARISRRPVTFGWGPRFLHSTGQFHKGGPAVGVFLQITADSDADMEIPGLPFTFSTLINAQATGDASVLAELGQPVLRLHLKDRTGAVAQLIAAISAAQAARGEQASS</sequence>
<keyword evidence="1 4" id="KW-0312">Gluconeogenesis</keyword>
<comment type="caution">
    <text evidence="5">The sequence shown here is derived from an EMBL/GenBank/DDBJ whole genome shotgun (WGS) entry which is preliminary data.</text>
</comment>
<keyword evidence="3 4" id="KW-0413">Isomerase</keyword>
<comment type="catalytic activity">
    <reaction evidence="4">
        <text>alpha-D-glucose 6-phosphate = beta-D-fructose 6-phosphate</text>
        <dbReference type="Rhea" id="RHEA:11816"/>
        <dbReference type="ChEBI" id="CHEBI:57634"/>
        <dbReference type="ChEBI" id="CHEBI:58225"/>
        <dbReference type="EC" id="5.3.1.9"/>
    </reaction>
</comment>
<keyword evidence="6" id="KW-1185">Reference proteome</keyword>
<dbReference type="GO" id="GO:0004347">
    <property type="term" value="F:glucose-6-phosphate isomerase activity"/>
    <property type="evidence" value="ECO:0007669"/>
    <property type="project" value="UniProtKB-EC"/>
</dbReference>
<gene>
    <name evidence="5" type="ORF">BKA12_000939</name>
</gene>
<dbReference type="PROSITE" id="PS51463">
    <property type="entry name" value="P_GLUCOSE_ISOMERASE_3"/>
    <property type="match status" value="1"/>
</dbReference>
<dbReference type="GO" id="GO:0097367">
    <property type="term" value="F:carbohydrate derivative binding"/>
    <property type="evidence" value="ECO:0007669"/>
    <property type="project" value="InterPro"/>
</dbReference>
<organism evidence="5 6">
    <name type="scientific">Neomicrococcus lactis</name>
    <dbReference type="NCBI Taxonomy" id="732241"/>
    <lineage>
        <taxon>Bacteria</taxon>
        <taxon>Bacillati</taxon>
        <taxon>Actinomycetota</taxon>
        <taxon>Actinomycetes</taxon>
        <taxon>Micrococcales</taxon>
        <taxon>Micrococcaceae</taxon>
        <taxon>Neomicrococcus</taxon>
    </lineage>
</organism>
<dbReference type="GO" id="GO:0005829">
    <property type="term" value="C:cytosol"/>
    <property type="evidence" value="ECO:0007669"/>
    <property type="project" value="TreeGrafter"/>
</dbReference>
<dbReference type="Gene3D" id="3.40.50.10490">
    <property type="entry name" value="Glucose-6-phosphate isomerase like protein, domain 1"/>
    <property type="match status" value="3"/>
</dbReference>
<dbReference type="Proteomes" id="UP000523863">
    <property type="component" value="Unassembled WGS sequence"/>
</dbReference>
<dbReference type="Pfam" id="PF00342">
    <property type="entry name" value="PGI"/>
    <property type="match status" value="1"/>
</dbReference>
<accession>A0A7W9DAU8</accession>
<dbReference type="GO" id="GO:0006094">
    <property type="term" value="P:gluconeogenesis"/>
    <property type="evidence" value="ECO:0007669"/>
    <property type="project" value="UniProtKB-KW"/>
</dbReference>
<evidence type="ECO:0000256" key="1">
    <source>
        <dbReference type="ARBA" id="ARBA00022432"/>
    </source>
</evidence>
<evidence type="ECO:0000256" key="4">
    <source>
        <dbReference type="RuleBase" id="RU000612"/>
    </source>
</evidence>
<dbReference type="RefSeq" id="WP_183641067.1">
    <property type="nucleotide sequence ID" value="NZ_JACHBL010000001.1"/>
</dbReference>
<dbReference type="InterPro" id="IPR001672">
    <property type="entry name" value="G6P_Isomerase"/>
</dbReference>
<proteinExistence type="inferred from homology"/>
<evidence type="ECO:0000256" key="3">
    <source>
        <dbReference type="ARBA" id="ARBA00023235"/>
    </source>
</evidence>
<dbReference type="EC" id="5.3.1.9" evidence="4"/>
<name>A0A7W9DAU8_9MICC</name>
<comment type="pathway">
    <text evidence="4">Carbohydrate degradation; glycolysis; D-glyceraldehyde 3-phosphate and glycerone phosphate from D-glucose: step 2/4.</text>
</comment>
<evidence type="ECO:0000256" key="2">
    <source>
        <dbReference type="ARBA" id="ARBA00023152"/>
    </source>
</evidence>
<evidence type="ECO:0000313" key="6">
    <source>
        <dbReference type="Proteomes" id="UP000523863"/>
    </source>
</evidence>
<dbReference type="GO" id="GO:0006096">
    <property type="term" value="P:glycolytic process"/>
    <property type="evidence" value="ECO:0007669"/>
    <property type="project" value="UniProtKB-UniPathway"/>
</dbReference>
<dbReference type="InterPro" id="IPR046348">
    <property type="entry name" value="SIS_dom_sf"/>
</dbReference>
<evidence type="ECO:0000313" key="5">
    <source>
        <dbReference type="EMBL" id="MBB5597859.1"/>
    </source>
</evidence>
<protein>
    <recommendedName>
        <fullName evidence="4">Glucose-6-phosphate isomerase</fullName>
        <ecNumber evidence="4">5.3.1.9</ecNumber>
    </recommendedName>
</protein>
<dbReference type="SUPFAM" id="SSF53697">
    <property type="entry name" value="SIS domain"/>
    <property type="match status" value="1"/>
</dbReference>
<dbReference type="GO" id="GO:0051156">
    <property type="term" value="P:glucose 6-phosphate metabolic process"/>
    <property type="evidence" value="ECO:0007669"/>
    <property type="project" value="TreeGrafter"/>
</dbReference>
<dbReference type="EMBL" id="JACHBL010000001">
    <property type="protein sequence ID" value="MBB5597859.1"/>
    <property type="molecule type" value="Genomic_DNA"/>
</dbReference>
<dbReference type="AlphaFoldDB" id="A0A7W9DAU8"/>
<reference evidence="5 6" key="1">
    <citation type="submission" date="2020-08" db="EMBL/GenBank/DDBJ databases">
        <title>Sequencing the genomes of 1000 actinobacteria strains.</title>
        <authorList>
            <person name="Klenk H.-P."/>
        </authorList>
    </citation>
    <scope>NUCLEOTIDE SEQUENCE [LARGE SCALE GENOMIC DNA]</scope>
    <source>
        <strain evidence="5 6">DSM 23694</strain>
    </source>
</reference>
<keyword evidence="2 4" id="KW-0324">Glycolysis</keyword>
<dbReference type="UniPathway" id="UPA00109">
    <property type="reaction ID" value="UER00181"/>
</dbReference>